<dbReference type="GeneID" id="80558010"/>
<feature type="transmembrane region" description="Helical" evidence="1">
    <location>
        <begin position="36"/>
        <end position="57"/>
    </location>
</feature>
<keyword evidence="3" id="KW-1185">Reference proteome</keyword>
<evidence type="ECO:0000256" key="1">
    <source>
        <dbReference type="SAM" id="Phobius"/>
    </source>
</evidence>
<dbReference type="EMBL" id="AP024483">
    <property type="protein sequence ID" value="BCS82805.1"/>
    <property type="molecule type" value="Genomic_DNA"/>
</dbReference>
<proteinExistence type="predicted"/>
<evidence type="ECO:0000313" key="2">
    <source>
        <dbReference type="EMBL" id="BCS82805.1"/>
    </source>
</evidence>
<feature type="transmembrane region" description="Helical" evidence="1">
    <location>
        <begin position="69"/>
        <end position="86"/>
    </location>
</feature>
<sequence length="89" mass="9910">MSNTLSNTMPNCVILPSSTGSVSNCLRIPLPSTSMLILSVIIFWIIYLVIAYLIYYFVSKAYPSSKVNYWLILLILIASGVIMAVVSRF</sequence>
<reference evidence="2 3" key="1">
    <citation type="submission" date="2021-02" db="EMBL/GenBank/DDBJ databases">
        <title>Cotonvirus japonicus, which uses Golgi apparatus of host cells for its virion factory, phylogenetically links tailed tupanvirus and icosahedral mimivirus.</title>
        <authorList>
            <person name="Takahashi H."/>
            <person name="Fukaya S."/>
            <person name="Song C."/>
            <person name="Murata K."/>
            <person name="Takemura M."/>
        </authorList>
    </citation>
    <scope>NUCLEOTIDE SEQUENCE [LARGE SCALE GENOMIC DNA]</scope>
</reference>
<keyword evidence="1" id="KW-1133">Transmembrane helix</keyword>
<organism evidence="2 3">
    <name type="scientific">Cotonvirus japonicus</name>
    <dbReference type="NCBI Taxonomy" id="2811091"/>
    <lineage>
        <taxon>Viruses</taxon>
        <taxon>Varidnaviria</taxon>
        <taxon>Bamfordvirae</taxon>
        <taxon>Nucleocytoviricota</taxon>
        <taxon>Megaviricetes</taxon>
        <taxon>Imitervirales</taxon>
        <taxon>Mimiviridae</taxon>
        <taxon>Megamimivirinae</taxon>
        <taxon>Cotonvirus</taxon>
        <taxon>Cotonvirus japonicum</taxon>
    </lineage>
</organism>
<dbReference type="Proteomes" id="UP001321479">
    <property type="component" value="Segment"/>
</dbReference>
<name>A0ABM7NRL6_9VIRU</name>
<keyword evidence="1" id="KW-0812">Transmembrane</keyword>
<protein>
    <submittedName>
        <fullName evidence="2">Uncharacterized protein</fullName>
    </submittedName>
</protein>
<keyword evidence="1" id="KW-0472">Membrane</keyword>
<evidence type="ECO:0000313" key="3">
    <source>
        <dbReference type="Proteomes" id="UP001321479"/>
    </source>
</evidence>
<accession>A0ABM7NRL6</accession>
<dbReference type="RefSeq" id="YP_010841413.1">
    <property type="nucleotide sequence ID" value="NC_079139.1"/>
</dbReference>